<dbReference type="InterPro" id="IPR028082">
    <property type="entry name" value="Peripla_BP_I"/>
</dbReference>
<dbReference type="Pfam" id="PF13377">
    <property type="entry name" value="Peripla_BP_3"/>
    <property type="match status" value="1"/>
</dbReference>
<dbReference type="InterPro" id="IPR046335">
    <property type="entry name" value="LacI/GalR-like_sensor"/>
</dbReference>
<evidence type="ECO:0000256" key="3">
    <source>
        <dbReference type="ARBA" id="ARBA00023163"/>
    </source>
</evidence>
<keyword evidence="3" id="KW-0804">Transcription</keyword>
<keyword evidence="1" id="KW-0805">Transcription regulation</keyword>
<evidence type="ECO:0000256" key="2">
    <source>
        <dbReference type="ARBA" id="ARBA00023125"/>
    </source>
</evidence>
<dbReference type="EMBL" id="JAUSRA010000001">
    <property type="protein sequence ID" value="MDP9794095.1"/>
    <property type="molecule type" value="Genomic_DNA"/>
</dbReference>
<sequence length="65" mass="6498">MVGFDDLPVAAPVEPPPTTTHQPLAEMAATATELALALGRGEADTRAGLEPATTLTARGSTGVPS</sequence>
<dbReference type="GO" id="GO:0003677">
    <property type="term" value="F:DNA binding"/>
    <property type="evidence" value="ECO:0007669"/>
    <property type="project" value="UniProtKB-KW"/>
</dbReference>
<evidence type="ECO:0000259" key="5">
    <source>
        <dbReference type="Pfam" id="PF13377"/>
    </source>
</evidence>
<evidence type="ECO:0000256" key="4">
    <source>
        <dbReference type="SAM" id="MobiDB-lite"/>
    </source>
</evidence>
<feature type="region of interest" description="Disordered" evidence="4">
    <location>
        <begin position="42"/>
        <end position="65"/>
    </location>
</feature>
<gene>
    <name evidence="6" type="ORF">J2S43_002607</name>
</gene>
<proteinExistence type="predicted"/>
<dbReference type="Gene3D" id="3.40.50.2300">
    <property type="match status" value="1"/>
</dbReference>
<protein>
    <submittedName>
        <fullName evidence="6">DNA-binding LacI/PurR family transcriptional regulator</fullName>
    </submittedName>
</protein>
<keyword evidence="2 6" id="KW-0238">DNA-binding</keyword>
<dbReference type="SUPFAM" id="SSF53822">
    <property type="entry name" value="Periplasmic binding protein-like I"/>
    <property type="match status" value="1"/>
</dbReference>
<feature type="domain" description="Transcriptional regulator LacI/GalR-like sensor" evidence="5">
    <location>
        <begin position="2"/>
        <end position="61"/>
    </location>
</feature>
<evidence type="ECO:0000313" key="6">
    <source>
        <dbReference type="EMBL" id="MDP9794095.1"/>
    </source>
</evidence>
<comment type="caution">
    <text evidence="6">The sequence shown here is derived from an EMBL/GenBank/DDBJ whole genome shotgun (WGS) entry which is preliminary data.</text>
</comment>
<accession>A0ABT9MRN7</accession>
<feature type="region of interest" description="Disordered" evidence="4">
    <location>
        <begin position="1"/>
        <end position="21"/>
    </location>
</feature>
<reference evidence="6 7" key="1">
    <citation type="submission" date="2023-07" db="EMBL/GenBank/DDBJ databases">
        <title>Sequencing the genomes of 1000 actinobacteria strains.</title>
        <authorList>
            <person name="Klenk H.-P."/>
        </authorList>
    </citation>
    <scope>NUCLEOTIDE SEQUENCE [LARGE SCALE GENOMIC DNA]</scope>
    <source>
        <strain evidence="6 7">DSM 44710</strain>
    </source>
</reference>
<keyword evidence="7" id="KW-1185">Reference proteome</keyword>
<evidence type="ECO:0000313" key="7">
    <source>
        <dbReference type="Proteomes" id="UP001240984"/>
    </source>
</evidence>
<evidence type="ECO:0000256" key="1">
    <source>
        <dbReference type="ARBA" id="ARBA00023015"/>
    </source>
</evidence>
<name>A0ABT9MRN7_9ACTN</name>
<feature type="compositionally biased region" description="Polar residues" evidence="4">
    <location>
        <begin position="53"/>
        <end position="65"/>
    </location>
</feature>
<organism evidence="6 7">
    <name type="scientific">Catenuloplanes nepalensis</name>
    <dbReference type="NCBI Taxonomy" id="587533"/>
    <lineage>
        <taxon>Bacteria</taxon>
        <taxon>Bacillati</taxon>
        <taxon>Actinomycetota</taxon>
        <taxon>Actinomycetes</taxon>
        <taxon>Micromonosporales</taxon>
        <taxon>Micromonosporaceae</taxon>
        <taxon>Catenuloplanes</taxon>
    </lineage>
</organism>
<dbReference type="Proteomes" id="UP001240984">
    <property type="component" value="Unassembled WGS sequence"/>
</dbReference>